<name>A0A382IW22_9ZZZZ</name>
<sequence>MPARMKELWPWVCALTAFEYGDSEELSKLILAAQEVPPEFIAPIAEIVSQKRKPNYKAGS</sequence>
<organism evidence="1">
    <name type="scientific">marine metagenome</name>
    <dbReference type="NCBI Taxonomy" id="408172"/>
    <lineage>
        <taxon>unclassified sequences</taxon>
        <taxon>metagenomes</taxon>
        <taxon>ecological metagenomes</taxon>
    </lineage>
</organism>
<accession>A0A382IW22</accession>
<dbReference type="EMBL" id="UINC01069744">
    <property type="protein sequence ID" value="SVC03362.1"/>
    <property type="molecule type" value="Genomic_DNA"/>
</dbReference>
<evidence type="ECO:0000313" key="1">
    <source>
        <dbReference type="EMBL" id="SVC03362.1"/>
    </source>
</evidence>
<feature type="non-terminal residue" evidence="1">
    <location>
        <position position="60"/>
    </location>
</feature>
<protein>
    <submittedName>
        <fullName evidence="1">Uncharacterized protein</fullName>
    </submittedName>
</protein>
<gene>
    <name evidence="1" type="ORF">METZ01_LOCUS256216</name>
</gene>
<reference evidence="1" key="1">
    <citation type="submission" date="2018-05" db="EMBL/GenBank/DDBJ databases">
        <authorList>
            <person name="Lanie J.A."/>
            <person name="Ng W.-L."/>
            <person name="Kazmierczak K.M."/>
            <person name="Andrzejewski T.M."/>
            <person name="Davidsen T.M."/>
            <person name="Wayne K.J."/>
            <person name="Tettelin H."/>
            <person name="Glass J.I."/>
            <person name="Rusch D."/>
            <person name="Podicherti R."/>
            <person name="Tsui H.-C.T."/>
            <person name="Winkler M.E."/>
        </authorList>
    </citation>
    <scope>NUCLEOTIDE SEQUENCE</scope>
</reference>
<proteinExistence type="predicted"/>
<dbReference type="AlphaFoldDB" id="A0A382IW22"/>